<protein>
    <recommendedName>
        <fullName evidence="1">Right handed beta helix domain-containing protein</fullName>
    </recommendedName>
</protein>
<feature type="non-terminal residue" evidence="2">
    <location>
        <position position="1"/>
    </location>
</feature>
<sequence length="498" mass="54601">FIDSEIIRCYVYAVSASSGVGIDVENSSLGVSIFDCTVHGFVRGIFVHQTATTSNNAILNTVVYDCADCFTVVHDDATDHTGIQGCLAFDAGNICYIIERSAGDTFTVTGSIAYKNNAAPGTEDFNISIATTITYCLHTYAASTNTTSGAGCIDGEPTFCDHDNGYYGLRPDSLGWHGGDATNQFDIGPHWNILTLARDNTTLNGLNIVGSLNVFKGISHADERTGSTLTWCTISGLGGVAVDWFHSTGSLGTISYSSIHHNGCGIVQYGGNVIDYSTIYRNRYYGAYSDGALEVINHTILYRNYHGYYFDTNSTVTSFKNSITAQNSAYGIFSDTATVIVTYSDIADAYNVNIDATSETNLFIAPYFHSVIGGQEDFHLATVEGGFIFPEGENNPLIDAGESDMGAWVVIRVEVSNVWDTYTLPDNPVRVDFQRIPINLQERFDTSGVYRRNADAFQWNIMFTWPDDYDLDPDLPRIMEYLFQKDTEIRIYFAATAG</sequence>
<dbReference type="Pfam" id="PF13229">
    <property type="entry name" value="Beta_helix"/>
    <property type="match status" value="1"/>
</dbReference>
<dbReference type="InterPro" id="IPR011050">
    <property type="entry name" value="Pectin_lyase_fold/virulence"/>
</dbReference>
<gene>
    <name evidence="2" type="ORF">LCGC14_2501550</name>
</gene>
<organism evidence="2">
    <name type="scientific">marine sediment metagenome</name>
    <dbReference type="NCBI Taxonomy" id="412755"/>
    <lineage>
        <taxon>unclassified sequences</taxon>
        <taxon>metagenomes</taxon>
        <taxon>ecological metagenomes</taxon>
    </lineage>
</organism>
<evidence type="ECO:0000259" key="1">
    <source>
        <dbReference type="Pfam" id="PF13229"/>
    </source>
</evidence>
<feature type="non-terminal residue" evidence="2">
    <location>
        <position position="498"/>
    </location>
</feature>
<accession>A0A0F9BPR0</accession>
<name>A0A0F9BPR0_9ZZZZ</name>
<evidence type="ECO:0000313" key="2">
    <source>
        <dbReference type="EMBL" id="KKL15842.1"/>
    </source>
</evidence>
<proteinExistence type="predicted"/>
<dbReference type="InterPro" id="IPR006626">
    <property type="entry name" value="PbH1"/>
</dbReference>
<reference evidence="2" key="1">
    <citation type="journal article" date="2015" name="Nature">
        <title>Complex archaea that bridge the gap between prokaryotes and eukaryotes.</title>
        <authorList>
            <person name="Spang A."/>
            <person name="Saw J.H."/>
            <person name="Jorgensen S.L."/>
            <person name="Zaremba-Niedzwiedzka K."/>
            <person name="Martijn J."/>
            <person name="Lind A.E."/>
            <person name="van Eijk R."/>
            <person name="Schleper C."/>
            <person name="Guy L."/>
            <person name="Ettema T.J."/>
        </authorList>
    </citation>
    <scope>NUCLEOTIDE SEQUENCE</scope>
</reference>
<dbReference type="SUPFAM" id="SSF51126">
    <property type="entry name" value="Pectin lyase-like"/>
    <property type="match status" value="2"/>
</dbReference>
<dbReference type="EMBL" id="LAZR01039907">
    <property type="protein sequence ID" value="KKL15842.1"/>
    <property type="molecule type" value="Genomic_DNA"/>
</dbReference>
<feature type="domain" description="Right handed beta helix" evidence="1">
    <location>
        <begin position="225"/>
        <end position="338"/>
    </location>
</feature>
<dbReference type="SMART" id="SM00710">
    <property type="entry name" value="PbH1"/>
    <property type="match status" value="3"/>
</dbReference>
<dbReference type="InterPro" id="IPR039448">
    <property type="entry name" value="Beta_helix"/>
</dbReference>
<comment type="caution">
    <text evidence="2">The sequence shown here is derived from an EMBL/GenBank/DDBJ whole genome shotgun (WGS) entry which is preliminary data.</text>
</comment>
<dbReference type="AlphaFoldDB" id="A0A0F9BPR0"/>